<gene>
    <name evidence="4" type="ORF">C4K68_20960</name>
</gene>
<dbReference type="PANTHER" id="PTHR42901">
    <property type="entry name" value="ALCOHOL DEHYDROGENASE"/>
    <property type="match status" value="1"/>
</dbReference>
<dbReference type="AlphaFoldDB" id="A0A2S5KLG0"/>
<evidence type="ECO:0000313" key="4">
    <source>
        <dbReference type="EMBL" id="PPC75359.1"/>
    </source>
</evidence>
<dbReference type="Pfam" id="PF00106">
    <property type="entry name" value="adh_short"/>
    <property type="match status" value="1"/>
</dbReference>
<accession>A0A2S5KLG0</accession>
<organism evidence="4 5">
    <name type="scientific">Proteobacteria bacterium 228</name>
    <dbReference type="NCBI Taxonomy" id="2083153"/>
    <lineage>
        <taxon>Bacteria</taxon>
        <taxon>Pseudomonadati</taxon>
        <taxon>Pseudomonadota</taxon>
    </lineage>
</organism>
<dbReference type="SUPFAM" id="SSF51735">
    <property type="entry name" value="NAD(P)-binding Rossmann-fold domains"/>
    <property type="match status" value="1"/>
</dbReference>
<evidence type="ECO:0000313" key="5">
    <source>
        <dbReference type="Proteomes" id="UP000238196"/>
    </source>
</evidence>
<dbReference type="PANTHER" id="PTHR42901:SF1">
    <property type="entry name" value="ALCOHOL DEHYDROGENASE"/>
    <property type="match status" value="1"/>
</dbReference>
<protein>
    <submittedName>
        <fullName evidence="4">Oxidoreductase</fullName>
    </submittedName>
</protein>
<dbReference type="EMBL" id="PRLP01000103">
    <property type="protein sequence ID" value="PPC75359.1"/>
    <property type="molecule type" value="Genomic_DNA"/>
</dbReference>
<dbReference type="OrthoDB" id="9793325at2"/>
<dbReference type="FunFam" id="3.40.50.720:FF:000047">
    <property type="entry name" value="NADP-dependent L-serine/L-allo-threonine dehydrogenase"/>
    <property type="match status" value="1"/>
</dbReference>
<dbReference type="InterPro" id="IPR002347">
    <property type="entry name" value="SDR_fam"/>
</dbReference>
<dbReference type="PRINTS" id="PR00081">
    <property type="entry name" value="GDHRDH"/>
</dbReference>
<evidence type="ECO:0000256" key="1">
    <source>
        <dbReference type="ARBA" id="ARBA00006484"/>
    </source>
</evidence>
<proteinExistence type="inferred from homology"/>
<reference evidence="4 5" key="1">
    <citation type="submission" date="2018-02" db="EMBL/GenBank/DDBJ databases">
        <title>novel marine gammaproteobacteria from coastal saline agro ecosystem.</title>
        <authorList>
            <person name="Krishnan R."/>
            <person name="Ramesh Kumar N."/>
        </authorList>
    </citation>
    <scope>NUCLEOTIDE SEQUENCE [LARGE SCALE GENOMIC DNA]</scope>
    <source>
        <strain evidence="4 5">228</strain>
    </source>
</reference>
<comment type="caution">
    <text evidence="4">The sequence shown here is derived from an EMBL/GenBank/DDBJ whole genome shotgun (WGS) entry which is preliminary data.</text>
</comment>
<comment type="similarity">
    <text evidence="1 3">Belongs to the short-chain dehydrogenases/reductases (SDR) family.</text>
</comment>
<evidence type="ECO:0000256" key="2">
    <source>
        <dbReference type="ARBA" id="ARBA00023002"/>
    </source>
</evidence>
<dbReference type="PROSITE" id="PS00061">
    <property type="entry name" value="ADH_SHORT"/>
    <property type="match status" value="1"/>
</dbReference>
<keyword evidence="2" id="KW-0560">Oxidoreductase</keyword>
<dbReference type="InterPro" id="IPR036291">
    <property type="entry name" value="NAD(P)-bd_dom_sf"/>
</dbReference>
<dbReference type="InterPro" id="IPR020904">
    <property type="entry name" value="Sc_DH/Rdtase_CS"/>
</dbReference>
<dbReference type="GO" id="GO:0016616">
    <property type="term" value="F:oxidoreductase activity, acting on the CH-OH group of donors, NAD or NADP as acceptor"/>
    <property type="evidence" value="ECO:0007669"/>
    <property type="project" value="UniProtKB-ARBA"/>
</dbReference>
<dbReference type="PRINTS" id="PR00080">
    <property type="entry name" value="SDRFAMILY"/>
</dbReference>
<dbReference type="Gene3D" id="3.40.50.720">
    <property type="entry name" value="NAD(P)-binding Rossmann-like Domain"/>
    <property type="match status" value="1"/>
</dbReference>
<dbReference type="Proteomes" id="UP000238196">
    <property type="component" value="Unassembled WGS sequence"/>
</dbReference>
<name>A0A2S5KLG0_9PROT</name>
<sequence>MSNIQGKTALVTGASSGIGAATALKLAAAGAKVGLAARRVDRLVALQAEIVSKGGEAIVLEMDVSDAAAVNAGVEKLVDAYGTVDILFNNAGIMPLSNVEQLQTADWNRMIDINLKGVLHTTAAVLPHMIKQHAGHIFSTSSVAGRKATPGLAVYSATKFAVAAFSEGLRMEVGQKHNIRVTCIQPGLVATELGDHIADPQARAQLAAFRDLIKFMDGADIADAVLFAAQAPSHVNVAELYIMPTQQA</sequence>
<evidence type="ECO:0000256" key="3">
    <source>
        <dbReference type="RuleBase" id="RU000363"/>
    </source>
</evidence>